<dbReference type="Proteomes" id="UP000664698">
    <property type="component" value="Unassembled WGS sequence"/>
</dbReference>
<feature type="domain" description="Glycosyl transferase family 1" evidence="4">
    <location>
        <begin position="183"/>
        <end position="344"/>
    </location>
</feature>
<dbReference type="PANTHER" id="PTHR12526">
    <property type="entry name" value="GLYCOSYLTRANSFERASE"/>
    <property type="match status" value="1"/>
</dbReference>
<keyword evidence="2" id="KW-0328">Glycosyltransferase</keyword>
<keyword evidence="3" id="KW-0808">Transferase</keyword>
<evidence type="ECO:0000256" key="2">
    <source>
        <dbReference type="ARBA" id="ARBA00022676"/>
    </source>
</evidence>
<evidence type="ECO:0000313" key="5">
    <source>
        <dbReference type="EMBL" id="MBN7800195.1"/>
    </source>
</evidence>
<proteinExistence type="inferred from homology"/>
<accession>A0ABS3BMA6</accession>
<dbReference type="Pfam" id="PF00534">
    <property type="entry name" value="Glycos_transf_1"/>
    <property type="match status" value="1"/>
</dbReference>
<dbReference type="PANTHER" id="PTHR12526:SF640">
    <property type="entry name" value="COLANIC ACID BIOSYNTHESIS GLYCOSYLTRANSFERASE WCAL-RELATED"/>
    <property type="match status" value="1"/>
</dbReference>
<keyword evidence="6" id="KW-1185">Reference proteome</keyword>
<comment type="caution">
    <text evidence="5">The sequence shown here is derived from an EMBL/GenBank/DDBJ whole genome shotgun (WGS) entry which is preliminary data.</text>
</comment>
<dbReference type="EMBL" id="JAFKCW010000001">
    <property type="protein sequence ID" value="MBN7800195.1"/>
    <property type="molecule type" value="Genomic_DNA"/>
</dbReference>
<dbReference type="CDD" id="cd03801">
    <property type="entry name" value="GT4_PimA-like"/>
    <property type="match status" value="1"/>
</dbReference>
<evidence type="ECO:0000256" key="3">
    <source>
        <dbReference type="ARBA" id="ARBA00022679"/>
    </source>
</evidence>
<evidence type="ECO:0000256" key="1">
    <source>
        <dbReference type="ARBA" id="ARBA00009481"/>
    </source>
</evidence>
<name>A0ABS3BMA6_9BACT</name>
<dbReference type="Gene3D" id="3.40.50.2000">
    <property type="entry name" value="Glycogen Phosphorylase B"/>
    <property type="match status" value="1"/>
</dbReference>
<evidence type="ECO:0000313" key="6">
    <source>
        <dbReference type="Proteomes" id="UP000664698"/>
    </source>
</evidence>
<dbReference type="InterPro" id="IPR001296">
    <property type="entry name" value="Glyco_trans_1"/>
</dbReference>
<reference evidence="5 6" key="1">
    <citation type="submission" date="2021-03" db="EMBL/GenBank/DDBJ databases">
        <title>novel species isolated from a fishpond in China.</title>
        <authorList>
            <person name="Lu H."/>
            <person name="Cai Z."/>
        </authorList>
    </citation>
    <scope>NUCLEOTIDE SEQUENCE [LARGE SCALE GENOMIC DNA]</scope>
    <source>
        <strain evidence="5 6">JCM 31546</strain>
    </source>
</reference>
<sequence length="375" mass="43135">MGASSRLRTYQYLDLWKEAGFGTMVSPFFNEAYLKQVYSHQKPALWNVLQCYFRRFFVLFSAFRYDFIWVEKELFPFLPAWGERFLRAAGLRLLLDYDDAVFHNYDQSPRPLVRALLSNKIDQAMRAAACVFVGNEYLAERARKAGAQRISFLRTVVDQEKYSWSPRQQEAPVAKAGIVRGAEDDSLPRQKDLPTIGWIGSPSTLKYLSLMSKALADVYQKVPFRFVLVNSETAKYRNLLHLPEGVVEHLVWSEDEEVSQLHRMDIGIMPLPDDPWERGKCAYKLIQYMACGLPVVASPVGMNKELVCHGRNGFLAQSDKDWEESLLQLLENPEIRQAMGKEGKGLIARDYTLTGNFQRIKKELEELEFLIPGDQ</sequence>
<gene>
    <name evidence="5" type="ORF">J0A67_04945</name>
</gene>
<organism evidence="5 6">
    <name type="scientific">Algoriphagus aestuariicola</name>
    <dbReference type="NCBI Taxonomy" id="1852016"/>
    <lineage>
        <taxon>Bacteria</taxon>
        <taxon>Pseudomonadati</taxon>
        <taxon>Bacteroidota</taxon>
        <taxon>Cytophagia</taxon>
        <taxon>Cytophagales</taxon>
        <taxon>Cyclobacteriaceae</taxon>
        <taxon>Algoriphagus</taxon>
    </lineage>
</organism>
<protein>
    <submittedName>
        <fullName evidence="5">Glycosyltransferase family 4 protein</fullName>
    </submittedName>
</protein>
<dbReference type="SUPFAM" id="SSF53756">
    <property type="entry name" value="UDP-Glycosyltransferase/glycogen phosphorylase"/>
    <property type="match status" value="1"/>
</dbReference>
<evidence type="ECO:0000259" key="4">
    <source>
        <dbReference type="Pfam" id="PF00534"/>
    </source>
</evidence>
<comment type="similarity">
    <text evidence="1">Belongs to the glycosyltransferase group 1 family. Glycosyltransferase 4 subfamily.</text>
</comment>